<organism evidence="1 2">
    <name type="scientific">Streptomyces cuspidosporus</name>
    <dbReference type="NCBI Taxonomy" id="66882"/>
    <lineage>
        <taxon>Bacteria</taxon>
        <taxon>Bacillati</taxon>
        <taxon>Actinomycetota</taxon>
        <taxon>Actinomycetes</taxon>
        <taxon>Kitasatosporales</taxon>
        <taxon>Streptomycetaceae</taxon>
        <taxon>Streptomyces</taxon>
    </lineage>
</organism>
<evidence type="ECO:0000313" key="2">
    <source>
        <dbReference type="Proteomes" id="UP001500253"/>
    </source>
</evidence>
<dbReference type="Proteomes" id="UP001500253">
    <property type="component" value="Unassembled WGS sequence"/>
</dbReference>
<reference evidence="1 2" key="1">
    <citation type="journal article" date="2019" name="Int. J. Syst. Evol. Microbiol.">
        <title>The Global Catalogue of Microorganisms (GCM) 10K type strain sequencing project: providing services to taxonomists for standard genome sequencing and annotation.</title>
        <authorList>
            <consortium name="The Broad Institute Genomics Platform"/>
            <consortium name="The Broad Institute Genome Sequencing Center for Infectious Disease"/>
            <person name="Wu L."/>
            <person name="Ma J."/>
        </authorList>
    </citation>
    <scope>NUCLEOTIDE SEQUENCE [LARGE SCALE GENOMIC DNA]</scope>
    <source>
        <strain evidence="1 2">JCM 4316</strain>
    </source>
</reference>
<accession>A0ABN3HE06</accession>
<name>A0ABN3HE06_9ACTN</name>
<dbReference type="EMBL" id="BAAASD010000109">
    <property type="protein sequence ID" value="GAA2377258.1"/>
    <property type="molecule type" value="Genomic_DNA"/>
</dbReference>
<comment type="caution">
    <text evidence="1">The sequence shown here is derived from an EMBL/GenBank/DDBJ whole genome shotgun (WGS) entry which is preliminary data.</text>
</comment>
<gene>
    <name evidence="1" type="ORF">GCM10010246_84800</name>
</gene>
<keyword evidence="2" id="KW-1185">Reference proteome</keyword>
<proteinExistence type="predicted"/>
<protein>
    <submittedName>
        <fullName evidence="1">Uncharacterized protein</fullName>
    </submittedName>
</protein>
<evidence type="ECO:0000313" key="1">
    <source>
        <dbReference type="EMBL" id="GAA2377258.1"/>
    </source>
</evidence>
<sequence>MPLGELPHPTAARFALRPEKPGVPWNDGGVGCLLTAGFTLRVVKLTPELFSACGVAST</sequence>